<dbReference type="Proteomes" id="UP000235145">
    <property type="component" value="Unassembled WGS sequence"/>
</dbReference>
<keyword evidence="2" id="KW-1185">Reference proteome</keyword>
<dbReference type="InterPro" id="IPR032675">
    <property type="entry name" value="LRR_dom_sf"/>
</dbReference>
<dbReference type="InterPro" id="IPR001611">
    <property type="entry name" value="Leu-rich_rpt"/>
</dbReference>
<dbReference type="AlphaFoldDB" id="A0A9R1WRU3"/>
<name>A0A9R1WRU3_LACSA</name>
<dbReference type="EMBL" id="NBSK02000001">
    <property type="protein sequence ID" value="KAJ0227546.1"/>
    <property type="molecule type" value="Genomic_DNA"/>
</dbReference>
<evidence type="ECO:0008006" key="3">
    <source>
        <dbReference type="Google" id="ProtNLM"/>
    </source>
</evidence>
<organism evidence="1 2">
    <name type="scientific">Lactuca sativa</name>
    <name type="common">Garden lettuce</name>
    <dbReference type="NCBI Taxonomy" id="4236"/>
    <lineage>
        <taxon>Eukaryota</taxon>
        <taxon>Viridiplantae</taxon>
        <taxon>Streptophyta</taxon>
        <taxon>Embryophyta</taxon>
        <taxon>Tracheophyta</taxon>
        <taxon>Spermatophyta</taxon>
        <taxon>Magnoliopsida</taxon>
        <taxon>eudicotyledons</taxon>
        <taxon>Gunneridae</taxon>
        <taxon>Pentapetalae</taxon>
        <taxon>asterids</taxon>
        <taxon>campanulids</taxon>
        <taxon>Asterales</taxon>
        <taxon>Asteraceae</taxon>
        <taxon>Cichorioideae</taxon>
        <taxon>Cichorieae</taxon>
        <taxon>Lactucinae</taxon>
        <taxon>Lactuca</taxon>
    </lineage>
</organism>
<comment type="caution">
    <text evidence="1">The sequence shown here is derived from an EMBL/GenBank/DDBJ whole genome shotgun (WGS) entry which is preliminary data.</text>
</comment>
<sequence>MLIWELSHLTNLEELDLSETGLNGTPNIQDCKTLSRLKRLKSINLSDNNFNKSIISCLTALPSLKILDLTSSFSWGSSFPVQGMFILKEI</sequence>
<accession>A0A9R1WRU3</accession>
<dbReference type="SUPFAM" id="SSF52047">
    <property type="entry name" value="RNI-like"/>
    <property type="match status" value="1"/>
</dbReference>
<reference evidence="1 2" key="1">
    <citation type="journal article" date="2017" name="Nat. Commun.">
        <title>Genome assembly with in vitro proximity ligation data and whole-genome triplication in lettuce.</title>
        <authorList>
            <person name="Reyes-Chin-Wo S."/>
            <person name="Wang Z."/>
            <person name="Yang X."/>
            <person name="Kozik A."/>
            <person name="Arikit S."/>
            <person name="Song C."/>
            <person name="Xia L."/>
            <person name="Froenicke L."/>
            <person name="Lavelle D.O."/>
            <person name="Truco M.J."/>
            <person name="Xia R."/>
            <person name="Zhu S."/>
            <person name="Xu C."/>
            <person name="Xu H."/>
            <person name="Xu X."/>
            <person name="Cox K."/>
            <person name="Korf I."/>
            <person name="Meyers B.C."/>
            <person name="Michelmore R.W."/>
        </authorList>
    </citation>
    <scope>NUCLEOTIDE SEQUENCE [LARGE SCALE GENOMIC DNA]</scope>
    <source>
        <strain evidence="2">cv. Salinas</strain>
        <tissue evidence="1">Seedlings</tissue>
    </source>
</reference>
<protein>
    <recommendedName>
        <fullName evidence="3">Leucine-rich repeat-containing N-terminal plant-type domain-containing protein</fullName>
    </recommendedName>
</protein>
<gene>
    <name evidence="1" type="ORF">LSAT_V11C100013940</name>
</gene>
<dbReference type="Gene3D" id="3.80.10.10">
    <property type="entry name" value="Ribonuclease Inhibitor"/>
    <property type="match status" value="1"/>
</dbReference>
<proteinExistence type="predicted"/>
<evidence type="ECO:0000313" key="1">
    <source>
        <dbReference type="EMBL" id="KAJ0227546.1"/>
    </source>
</evidence>
<dbReference type="Pfam" id="PF00560">
    <property type="entry name" value="LRR_1"/>
    <property type="match status" value="2"/>
</dbReference>
<evidence type="ECO:0000313" key="2">
    <source>
        <dbReference type="Proteomes" id="UP000235145"/>
    </source>
</evidence>